<accession>A0ABT5BR96</accession>
<dbReference type="SUPFAM" id="SSF160631">
    <property type="entry name" value="SMI1/KNR4-like"/>
    <property type="match status" value="1"/>
</dbReference>
<keyword evidence="3" id="KW-1185">Reference proteome</keyword>
<feature type="domain" description="Knr4/Smi1-like" evidence="1">
    <location>
        <begin position="533"/>
        <end position="647"/>
    </location>
</feature>
<evidence type="ECO:0000259" key="1">
    <source>
        <dbReference type="SMART" id="SM00860"/>
    </source>
</evidence>
<protein>
    <submittedName>
        <fullName evidence="2">SMI1/KNR4 family protein</fullName>
    </submittedName>
</protein>
<dbReference type="SMART" id="SM00860">
    <property type="entry name" value="SMI1_KNR4"/>
    <property type="match status" value="1"/>
</dbReference>
<dbReference type="RefSeq" id="WP_272010673.1">
    <property type="nucleotide sequence ID" value="NZ_JAQNDN010000028.1"/>
</dbReference>
<evidence type="ECO:0000313" key="3">
    <source>
        <dbReference type="Proteomes" id="UP001217838"/>
    </source>
</evidence>
<evidence type="ECO:0000313" key="2">
    <source>
        <dbReference type="EMBL" id="MDC0675517.1"/>
    </source>
</evidence>
<comment type="caution">
    <text evidence="2">The sequence shown here is derived from an EMBL/GenBank/DDBJ whole genome shotgun (WGS) entry which is preliminary data.</text>
</comment>
<dbReference type="Proteomes" id="UP001217838">
    <property type="component" value="Unassembled WGS sequence"/>
</dbReference>
<dbReference type="EMBL" id="JAQNDN010000028">
    <property type="protein sequence ID" value="MDC0675517.1"/>
    <property type="molecule type" value="Genomic_DNA"/>
</dbReference>
<reference evidence="2 3" key="1">
    <citation type="submission" date="2022-11" db="EMBL/GenBank/DDBJ databases">
        <title>Minimal conservation of predation-associated metabolite biosynthetic gene clusters underscores biosynthetic potential of Myxococcota including descriptions for ten novel species: Archangium lansinium sp. nov., Myxococcus landrumus sp. nov., Nannocystis bai.</title>
        <authorList>
            <person name="Ahearne A."/>
            <person name="Stevens C."/>
            <person name="Dowd S."/>
        </authorList>
    </citation>
    <scope>NUCLEOTIDE SEQUENCE [LARGE SCALE GENOMIC DNA]</scope>
    <source>
        <strain evidence="2 3">NCELM</strain>
    </source>
</reference>
<dbReference type="InterPro" id="IPR037883">
    <property type="entry name" value="Knr4/Smi1-like_sf"/>
</dbReference>
<dbReference type="Gene3D" id="3.40.1580.10">
    <property type="entry name" value="SMI1/KNR4-like"/>
    <property type="match status" value="1"/>
</dbReference>
<organism evidence="2 3">
    <name type="scientific">Nannocystis radixulma</name>
    <dbReference type="NCBI Taxonomy" id="2995305"/>
    <lineage>
        <taxon>Bacteria</taxon>
        <taxon>Pseudomonadati</taxon>
        <taxon>Myxococcota</taxon>
        <taxon>Polyangia</taxon>
        <taxon>Nannocystales</taxon>
        <taxon>Nannocystaceae</taxon>
        <taxon>Nannocystis</taxon>
    </lineage>
</organism>
<dbReference type="Pfam" id="PF09346">
    <property type="entry name" value="SMI1_KNR4"/>
    <property type="match status" value="1"/>
</dbReference>
<dbReference type="InterPro" id="IPR018958">
    <property type="entry name" value="Knr4/Smi1-like_dom"/>
</dbReference>
<name>A0ABT5BR96_9BACT</name>
<gene>
    <name evidence="2" type="ORF">POL58_47675</name>
</gene>
<proteinExistence type="predicted"/>
<sequence>MSNHAVLATVDEVPVLRAVVEHLIPLADEARRFVFVLCADDVGERVAAALAGLPVVDRDDDEKTTARCDPRTLADLRALCWALATIFEGQEDGPFVTELGYLNLAPRVVASPDRAAVRAALVRAKLTVADAAELTAGRPAIDDEAAIARAMAPFEEHFAPEVAEAARAWLEGEDGTIPAVLREAESEYYGNPAEVVSDALTGAAERWNARTSRKLLDLWIACREGGAHLSLGLGEDELPPELGVDRARIVATALEVGGLDPALAVLAAKHCQGASTWYLAQTLLARPAIFTDALALGREVGRELAAAAVPVMGPQYSPSALERLRAFVASRSPALGTEALLKIAELLPDAVDEGHFDVAAEGAEPLELCKLARALEEADASRFAGMLRRANERWMSAAEPAAMVAQLREVQQRDDTLVDADVAWSRLLERLANNPGDPFGDGPEGGAIMNCYFVVEALRAPTGALKERLVALCRDHGSALGSLRRPLEKKAGIKPPPAPYVDADLKPLPEALAKAWKAARKKSWAAGVRLPAGATEATLVAAEKALGSKLPAELRASFTVHDGAGEDECFRGGRLYAIGEAVKQRAWLLEVDGAPFDPDWLPITDDGAGNHACVVLRGKDAGAVMDFDHETGCGRRLAKSFAAFLQGANWE</sequence>